<dbReference type="RefSeq" id="WP_209364159.1">
    <property type="nucleotide sequence ID" value="NZ_JAGISH010000025.1"/>
</dbReference>
<proteinExistence type="predicted"/>
<evidence type="ECO:0000313" key="3">
    <source>
        <dbReference type="Proteomes" id="UP000675940"/>
    </source>
</evidence>
<dbReference type="Gene3D" id="3.30.470.20">
    <property type="entry name" value="ATP-grasp fold, B domain"/>
    <property type="match status" value="1"/>
</dbReference>
<evidence type="ECO:0000256" key="1">
    <source>
        <dbReference type="SAM" id="MobiDB-lite"/>
    </source>
</evidence>
<feature type="region of interest" description="Disordered" evidence="1">
    <location>
        <begin position="473"/>
        <end position="492"/>
    </location>
</feature>
<dbReference type="Gene3D" id="3.40.50.12780">
    <property type="entry name" value="N-terminal domain of ligase-like"/>
    <property type="match status" value="1"/>
</dbReference>
<feature type="compositionally biased region" description="Polar residues" evidence="1">
    <location>
        <begin position="477"/>
        <end position="489"/>
    </location>
</feature>
<dbReference type="AlphaFoldDB" id="A0A940MPC9"/>
<protein>
    <recommendedName>
        <fullName evidence="4">ATP-grasp domain-containing protein</fullName>
    </recommendedName>
</protein>
<dbReference type="InterPro" id="IPR042099">
    <property type="entry name" value="ANL_N_sf"/>
</dbReference>
<evidence type="ECO:0008006" key="4">
    <source>
        <dbReference type="Google" id="ProtNLM"/>
    </source>
</evidence>
<dbReference type="EMBL" id="JAGISH010000025">
    <property type="protein sequence ID" value="MBP0485171.1"/>
    <property type="molecule type" value="Genomic_DNA"/>
</dbReference>
<reference evidence="2" key="1">
    <citation type="submission" date="2021-03" db="EMBL/GenBank/DDBJ databases">
        <title>Sagittula salina sp. nov. strain M10.9X isolated from the marine waste.</title>
        <authorList>
            <person name="Satari L."/>
            <person name="Molina-Menor E."/>
            <person name="Vidal-Verdu A."/>
            <person name="Pascual J."/>
            <person name="Pereto J."/>
            <person name="Porcar M."/>
        </authorList>
    </citation>
    <scope>NUCLEOTIDE SEQUENCE</scope>
    <source>
        <strain evidence="2">M10.9X</strain>
    </source>
</reference>
<organism evidence="2 3">
    <name type="scientific">Sagittula salina</name>
    <dbReference type="NCBI Taxonomy" id="2820268"/>
    <lineage>
        <taxon>Bacteria</taxon>
        <taxon>Pseudomonadati</taxon>
        <taxon>Pseudomonadota</taxon>
        <taxon>Alphaproteobacteria</taxon>
        <taxon>Rhodobacterales</taxon>
        <taxon>Roseobacteraceae</taxon>
        <taxon>Sagittula</taxon>
    </lineage>
</organism>
<evidence type="ECO:0000313" key="2">
    <source>
        <dbReference type="EMBL" id="MBP0485171.1"/>
    </source>
</evidence>
<name>A0A940MPC9_9RHOB</name>
<dbReference type="SUPFAM" id="SSF56059">
    <property type="entry name" value="Glutathione synthetase ATP-binding domain-like"/>
    <property type="match status" value="1"/>
</dbReference>
<comment type="caution">
    <text evidence="2">The sequence shown here is derived from an EMBL/GenBank/DDBJ whole genome shotgun (WGS) entry which is preliminary data.</text>
</comment>
<accession>A0A940MPC9</accession>
<gene>
    <name evidence="2" type="ORF">J5474_22140</name>
</gene>
<sequence>MSALRRSGVEVIHFDRWSSAPDASDLLILGQTVPLDCLVGDQKVLGLRTLNRRTRLDVLAQAGLPVQDYGTPNSTADLATLCRNWNSDAAVVKLDWSFRRAGIALLPVGAPLPLEFDPSCDVAMRPLDGDPRTLKIDIFADQVLGATWLDTRAITAANWQMIGPRGQWTAKLTPEVEQMVVVAGRAMLPHGVGYASIDVMFSDTGPRIIEANTTSVGTAYWRSAPQPYADALARGVLAVLDRLEDLPTATALAPAANTSRNAAEAVAPDRVAGHFTPPRDMAAILESMMHEADLMPEAARAQQAAAVEAELLDHARANVPAYRAAPASNLDSVVSLAEYDARRLDFTARDWPERHGMVAPAVAIPASVSSLPAPNAHRAPGADGQQTLTLTLASQQTRFAAQVDAAVRRRALLWAGATLPKRELVLIDRANASQAGLGCDSPPVDIWAALADMPDLTLWTTVRTALALAQSVAPSGAQRQPDMSDSTGRTGRIVRPASGSLRGIVLSGPLSTRQERETIARTLGVPVAEVMHLGPAGCVAIRCPEHGMFHTLTDVARLEPEAATGSAAPLIVTAFYNLAQPVIRLRTAARGFAVVSPPGCSCPARPGPVIALSNHRTPAPAA</sequence>
<keyword evidence="3" id="KW-1185">Reference proteome</keyword>
<dbReference type="Proteomes" id="UP000675940">
    <property type="component" value="Unassembled WGS sequence"/>
</dbReference>